<protein>
    <submittedName>
        <fullName evidence="1">Uncharacterized protein</fullName>
    </submittedName>
</protein>
<dbReference type="KEGG" id="tim:GMBLW1_31870"/>
<gene>
    <name evidence="1" type="ORF">GMBLW1_31870</name>
</gene>
<reference evidence="1" key="1">
    <citation type="submission" date="2019-04" db="EMBL/GenBank/DDBJ databases">
        <authorList>
            <consortium name="Science for Life Laboratories"/>
        </authorList>
    </citation>
    <scope>NUCLEOTIDE SEQUENCE</scope>
    <source>
        <strain evidence="1">MBLW1</strain>
    </source>
</reference>
<dbReference type="EMBL" id="LR593887">
    <property type="protein sequence ID" value="VTR96964.1"/>
    <property type="molecule type" value="Genomic_DNA"/>
</dbReference>
<dbReference type="Proteomes" id="UP000464378">
    <property type="component" value="Chromosome"/>
</dbReference>
<dbReference type="AlphaFoldDB" id="A0A6C2YI07"/>
<evidence type="ECO:0000313" key="2">
    <source>
        <dbReference type="Proteomes" id="UP000464378"/>
    </source>
</evidence>
<sequence length="267" mass="29830">MIFSCCWIKCQFTIVKWKLVSCYRIDSVANRLIEPEAVPFRTTHNTCALATGNDLGLAPAKSNLVSKHVCRITFLEELRRLRCVGEMLLQVLVVVAQAGASRQPLRCGWGNGRRFSRRGIIVDHPGFPETFQVPITFQVAASQRSRCKVRHQQRCSRAKIIEQLDKTTAVRLTSDFPNESCSTSCKSRRHQAPTTFPICAPGRPDGLDRDRVAARTEGIHKGRLRSVSRRICRTSRIFNPLSSAAQGIGLVPVRIFTKTSSGIDRPA</sequence>
<evidence type="ECO:0000313" key="1">
    <source>
        <dbReference type="EMBL" id="VIP00773.1"/>
    </source>
</evidence>
<organism evidence="1">
    <name type="scientific">Tuwongella immobilis</name>
    <dbReference type="NCBI Taxonomy" id="692036"/>
    <lineage>
        <taxon>Bacteria</taxon>
        <taxon>Pseudomonadati</taxon>
        <taxon>Planctomycetota</taxon>
        <taxon>Planctomycetia</taxon>
        <taxon>Gemmatales</taxon>
        <taxon>Gemmataceae</taxon>
        <taxon>Tuwongella</taxon>
    </lineage>
</organism>
<dbReference type="EMBL" id="LR586016">
    <property type="protein sequence ID" value="VIP00773.1"/>
    <property type="molecule type" value="Genomic_DNA"/>
</dbReference>
<accession>A0A6C2YI07</accession>
<dbReference type="InParanoid" id="A0A6C2YI07"/>
<keyword evidence="2" id="KW-1185">Reference proteome</keyword>
<proteinExistence type="predicted"/>
<name>A0A6C2YI07_9BACT</name>